<evidence type="ECO:0000256" key="1">
    <source>
        <dbReference type="SAM" id="MobiDB-lite"/>
    </source>
</evidence>
<proteinExistence type="predicted"/>
<comment type="caution">
    <text evidence="2">The sequence shown here is derived from an EMBL/GenBank/DDBJ whole genome shotgun (WGS) entry which is preliminary data.</text>
</comment>
<gene>
    <name evidence="2" type="ORF">MtrunA17_Chr7g0218541</name>
</gene>
<feature type="compositionally biased region" description="Basic and acidic residues" evidence="1">
    <location>
        <begin position="96"/>
        <end position="123"/>
    </location>
</feature>
<feature type="region of interest" description="Disordered" evidence="1">
    <location>
        <begin position="45"/>
        <end position="153"/>
    </location>
</feature>
<dbReference type="Proteomes" id="UP000265566">
    <property type="component" value="Chromosome 7"/>
</dbReference>
<sequence length="153" mass="17537">MYFEESKAPVSDIANTLVNVKNAEEAVQLIKSTIDHQKQKLDIRDYSHVVSDDKSNLLEGDVAGEDEDNNSDSKEISSSESDPEEISSFESFPRTPIEKSVSRTPIEKKDDRKKARKESEKKMKEKKREKRKTKISKAAKKRRIKLTKAPKTR</sequence>
<protein>
    <submittedName>
        <fullName evidence="2">Uncharacterized protein</fullName>
    </submittedName>
</protein>
<reference evidence="2" key="1">
    <citation type="journal article" date="2018" name="Nat. Plants">
        <title>Whole-genome landscape of Medicago truncatula symbiotic genes.</title>
        <authorList>
            <person name="Pecrix Y."/>
            <person name="Gamas P."/>
            <person name="Carrere S."/>
        </authorList>
    </citation>
    <scope>NUCLEOTIDE SEQUENCE</scope>
    <source>
        <tissue evidence="2">Leaves</tissue>
    </source>
</reference>
<dbReference type="AlphaFoldDB" id="A0A396GV97"/>
<feature type="compositionally biased region" description="Basic and acidic residues" evidence="1">
    <location>
        <begin position="45"/>
        <end position="56"/>
    </location>
</feature>
<name>A0A396GV97_MEDTR</name>
<dbReference type="EMBL" id="PSQE01000007">
    <property type="protein sequence ID" value="RHN44358.1"/>
    <property type="molecule type" value="Genomic_DNA"/>
</dbReference>
<accession>A0A396GV97</accession>
<dbReference type="Gramene" id="rna38468">
    <property type="protein sequence ID" value="RHN44358.1"/>
    <property type="gene ID" value="gene38468"/>
</dbReference>
<feature type="compositionally biased region" description="Basic residues" evidence="1">
    <location>
        <begin position="124"/>
        <end position="153"/>
    </location>
</feature>
<evidence type="ECO:0000313" key="2">
    <source>
        <dbReference type="EMBL" id="RHN44358.1"/>
    </source>
</evidence>
<organism evidence="2">
    <name type="scientific">Medicago truncatula</name>
    <name type="common">Barrel medic</name>
    <name type="synonym">Medicago tribuloides</name>
    <dbReference type="NCBI Taxonomy" id="3880"/>
    <lineage>
        <taxon>Eukaryota</taxon>
        <taxon>Viridiplantae</taxon>
        <taxon>Streptophyta</taxon>
        <taxon>Embryophyta</taxon>
        <taxon>Tracheophyta</taxon>
        <taxon>Spermatophyta</taxon>
        <taxon>Magnoliopsida</taxon>
        <taxon>eudicotyledons</taxon>
        <taxon>Gunneridae</taxon>
        <taxon>Pentapetalae</taxon>
        <taxon>rosids</taxon>
        <taxon>fabids</taxon>
        <taxon>Fabales</taxon>
        <taxon>Fabaceae</taxon>
        <taxon>Papilionoideae</taxon>
        <taxon>50 kb inversion clade</taxon>
        <taxon>NPAAA clade</taxon>
        <taxon>Hologalegina</taxon>
        <taxon>IRL clade</taxon>
        <taxon>Trifolieae</taxon>
        <taxon>Medicago</taxon>
    </lineage>
</organism>